<proteinExistence type="predicted"/>
<organism evidence="1 2">
    <name type="scientific">Trifolium medium</name>
    <dbReference type="NCBI Taxonomy" id="97028"/>
    <lineage>
        <taxon>Eukaryota</taxon>
        <taxon>Viridiplantae</taxon>
        <taxon>Streptophyta</taxon>
        <taxon>Embryophyta</taxon>
        <taxon>Tracheophyta</taxon>
        <taxon>Spermatophyta</taxon>
        <taxon>Magnoliopsida</taxon>
        <taxon>eudicotyledons</taxon>
        <taxon>Gunneridae</taxon>
        <taxon>Pentapetalae</taxon>
        <taxon>rosids</taxon>
        <taxon>fabids</taxon>
        <taxon>Fabales</taxon>
        <taxon>Fabaceae</taxon>
        <taxon>Papilionoideae</taxon>
        <taxon>50 kb inversion clade</taxon>
        <taxon>NPAAA clade</taxon>
        <taxon>Hologalegina</taxon>
        <taxon>IRL clade</taxon>
        <taxon>Trifolieae</taxon>
        <taxon>Trifolium</taxon>
    </lineage>
</organism>
<protein>
    <submittedName>
        <fullName evidence="1">Uncharacterized protein</fullName>
    </submittedName>
</protein>
<feature type="non-terminal residue" evidence="1">
    <location>
        <position position="1"/>
    </location>
</feature>
<gene>
    <name evidence="1" type="ORF">A2U01_0005465</name>
</gene>
<dbReference type="Proteomes" id="UP000265520">
    <property type="component" value="Unassembled WGS sequence"/>
</dbReference>
<evidence type="ECO:0000313" key="1">
    <source>
        <dbReference type="EMBL" id="MCH84633.1"/>
    </source>
</evidence>
<evidence type="ECO:0000313" key="2">
    <source>
        <dbReference type="Proteomes" id="UP000265520"/>
    </source>
</evidence>
<sequence length="73" mass="8589">SQKLVIGKNKFGRRGAYNGLRADRRRWMSDQAGVSAVHSLYMFLQFYDVSLALDNHVIWKRCNNYGRMRCHPK</sequence>
<dbReference type="EMBL" id="LXQA010007134">
    <property type="protein sequence ID" value="MCH84633.1"/>
    <property type="molecule type" value="Genomic_DNA"/>
</dbReference>
<name>A0A392MBV6_9FABA</name>
<accession>A0A392MBV6</accession>
<keyword evidence="2" id="KW-1185">Reference proteome</keyword>
<reference evidence="1 2" key="1">
    <citation type="journal article" date="2018" name="Front. Plant Sci.">
        <title>Red Clover (Trifolium pratense) and Zigzag Clover (T. medium) - A Picture of Genomic Similarities and Differences.</title>
        <authorList>
            <person name="Dluhosova J."/>
            <person name="Istvanek J."/>
            <person name="Nedelnik J."/>
            <person name="Repkova J."/>
        </authorList>
    </citation>
    <scope>NUCLEOTIDE SEQUENCE [LARGE SCALE GENOMIC DNA]</scope>
    <source>
        <strain evidence="2">cv. 10/8</strain>
        <tissue evidence="1">Leaf</tissue>
    </source>
</reference>
<comment type="caution">
    <text evidence="1">The sequence shown here is derived from an EMBL/GenBank/DDBJ whole genome shotgun (WGS) entry which is preliminary data.</text>
</comment>
<dbReference type="AlphaFoldDB" id="A0A392MBV6"/>